<evidence type="ECO:0000259" key="5">
    <source>
        <dbReference type="PROSITE" id="PS50930"/>
    </source>
</evidence>
<dbReference type="PANTHER" id="PTHR37299">
    <property type="entry name" value="TRANSCRIPTIONAL REGULATOR-RELATED"/>
    <property type="match status" value="1"/>
</dbReference>
<dbReference type="Gene3D" id="2.40.50.1020">
    <property type="entry name" value="LytTr DNA-binding domain"/>
    <property type="match status" value="1"/>
</dbReference>
<evidence type="ECO:0000256" key="1">
    <source>
        <dbReference type="ARBA" id="ARBA00018672"/>
    </source>
</evidence>
<dbReference type="PROSITE" id="PS50110">
    <property type="entry name" value="RESPONSE_REGULATORY"/>
    <property type="match status" value="1"/>
</dbReference>
<comment type="caution">
    <text evidence="6">The sequence shown here is derived from an EMBL/GenBank/DDBJ whole genome shotgun (WGS) entry which is preliminary data.</text>
</comment>
<accession>C6LLI4</accession>
<dbReference type="Pfam" id="PF00072">
    <property type="entry name" value="Response_reg"/>
    <property type="match status" value="1"/>
</dbReference>
<name>C6LLI4_9FIRM</name>
<dbReference type="EMBL" id="ACCL02000030">
    <property type="protein sequence ID" value="EET58524.1"/>
    <property type="molecule type" value="Genomic_DNA"/>
</dbReference>
<dbReference type="AlphaFoldDB" id="C6LLI4"/>
<evidence type="ECO:0000259" key="4">
    <source>
        <dbReference type="PROSITE" id="PS50110"/>
    </source>
</evidence>
<protein>
    <recommendedName>
        <fullName evidence="1">Stage 0 sporulation protein A homolog</fullName>
    </recommendedName>
</protein>
<dbReference type="InterPro" id="IPR011006">
    <property type="entry name" value="CheY-like_superfamily"/>
</dbReference>
<dbReference type="Proteomes" id="UP000005561">
    <property type="component" value="Unassembled WGS sequence"/>
</dbReference>
<dbReference type="SMART" id="SM00448">
    <property type="entry name" value="REC"/>
    <property type="match status" value="1"/>
</dbReference>
<dbReference type="PROSITE" id="PS50930">
    <property type="entry name" value="HTH_LYTTR"/>
    <property type="match status" value="1"/>
</dbReference>
<dbReference type="Pfam" id="PF04397">
    <property type="entry name" value="LytTR"/>
    <property type="match status" value="1"/>
</dbReference>
<feature type="domain" description="Response regulatory" evidence="4">
    <location>
        <begin position="84"/>
        <end position="201"/>
    </location>
</feature>
<keyword evidence="6" id="KW-0238">DNA-binding</keyword>
<organism evidence="6 7">
    <name type="scientific">Marvinbryantia formatexigens DSM 14469</name>
    <dbReference type="NCBI Taxonomy" id="478749"/>
    <lineage>
        <taxon>Bacteria</taxon>
        <taxon>Bacillati</taxon>
        <taxon>Bacillota</taxon>
        <taxon>Clostridia</taxon>
        <taxon>Lachnospirales</taxon>
        <taxon>Lachnospiraceae</taxon>
        <taxon>Marvinbryantia</taxon>
    </lineage>
</organism>
<dbReference type="GO" id="GO:0000156">
    <property type="term" value="F:phosphorelay response regulator activity"/>
    <property type="evidence" value="ECO:0007669"/>
    <property type="project" value="InterPro"/>
</dbReference>
<dbReference type="PANTHER" id="PTHR37299:SF1">
    <property type="entry name" value="STAGE 0 SPORULATION PROTEIN A HOMOLOG"/>
    <property type="match status" value="1"/>
</dbReference>
<sequence length="318" mass="36455">MTIHDITRLTALLTHHLKQVILFPVPPGRDRLPVQHILRRGISQSGILFLTEKLPDFPDGASGAESGKRETGVRKKREREHMIRIAIVEDDKAYISVIKEYLGTYVKEKGITLETKVFYNGEQFLFSYESDYDIILMDIEMPKMDGMEAAKRIREKDRDVILIFITSMAQYAIQGYRVRAHSYILKPVNYISFSMELSDAIASLKRKTDDALLVSDEDGAYKISIGDICYVESQKHRIFYHTKTGNIQTRSTMREVEERLLPFHFARCNVSYLINLAYVSGFEKEMVIVNGERVPVSRQKRKNFIAALTNYIGGTADA</sequence>
<dbReference type="Gene3D" id="3.40.50.2300">
    <property type="match status" value="1"/>
</dbReference>
<proteinExistence type="predicted"/>
<keyword evidence="7" id="KW-1185">Reference proteome</keyword>
<evidence type="ECO:0000313" key="7">
    <source>
        <dbReference type="Proteomes" id="UP000005561"/>
    </source>
</evidence>
<dbReference type="SUPFAM" id="SSF52172">
    <property type="entry name" value="CheY-like"/>
    <property type="match status" value="1"/>
</dbReference>
<keyword evidence="3" id="KW-0597">Phosphoprotein</keyword>
<comment type="function">
    <text evidence="2">May play the central regulatory role in sporulation. It may be an element of the effector pathway responsible for the activation of sporulation genes in response to nutritional stress. Spo0A may act in concert with spo0H (a sigma factor) to control the expression of some genes that are critical to the sporulation process.</text>
</comment>
<reference evidence="6" key="1">
    <citation type="submission" date="2009-07" db="EMBL/GenBank/DDBJ databases">
        <authorList>
            <person name="Weinstock G."/>
            <person name="Sodergren E."/>
            <person name="Clifton S."/>
            <person name="Fulton L."/>
            <person name="Fulton B."/>
            <person name="Courtney L."/>
            <person name="Fronick C."/>
            <person name="Harrison M."/>
            <person name="Strong C."/>
            <person name="Farmer C."/>
            <person name="Delahaunty K."/>
            <person name="Markovic C."/>
            <person name="Hall O."/>
            <person name="Minx P."/>
            <person name="Tomlinson C."/>
            <person name="Mitreva M."/>
            <person name="Nelson J."/>
            <person name="Hou S."/>
            <person name="Wollam A."/>
            <person name="Pepin K.H."/>
            <person name="Johnson M."/>
            <person name="Bhonagiri V."/>
            <person name="Nash W.E."/>
            <person name="Warren W."/>
            <person name="Chinwalla A."/>
            <person name="Mardis E.R."/>
            <person name="Wilson R.K."/>
        </authorList>
    </citation>
    <scope>NUCLEOTIDE SEQUENCE [LARGE SCALE GENOMIC DNA]</scope>
    <source>
        <strain evidence="6">DSM 14469</strain>
    </source>
</reference>
<dbReference type="InterPro" id="IPR007492">
    <property type="entry name" value="LytTR_DNA-bd_dom"/>
</dbReference>
<dbReference type="InterPro" id="IPR001789">
    <property type="entry name" value="Sig_transdc_resp-reg_receiver"/>
</dbReference>
<dbReference type="GO" id="GO:0003677">
    <property type="term" value="F:DNA binding"/>
    <property type="evidence" value="ECO:0007669"/>
    <property type="project" value="UniProtKB-KW"/>
</dbReference>
<dbReference type="STRING" id="168384.SAMN05660368_03938"/>
<feature type="domain" description="HTH LytTR-type" evidence="5">
    <location>
        <begin position="212"/>
        <end position="310"/>
    </location>
</feature>
<evidence type="ECO:0000256" key="3">
    <source>
        <dbReference type="PROSITE-ProRule" id="PRU00169"/>
    </source>
</evidence>
<gene>
    <name evidence="6" type="ORF">BRYFOR_09532</name>
</gene>
<feature type="modified residue" description="4-aspartylphosphate" evidence="3">
    <location>
        <position position="138"/>
    </location>
</feature>
<evidence type="ECO:0000313" key="6">
    <source>
        <dbReference type="EMBL" id="EET58524.1"/>
    </source>
</evidence>
<dbReference type="InterPro" id="IPR046947">
    <property type="entry name" value="LytR-like"/>
</dbReference>
<evidence type="ECO:0000256" key="2">
    <source>
        <dbReference type="ARBA" id="ARBA00024867"/>
    </source>
</evidence>
<dbReference type="SMART" id="SM00850">
    <property type="entry name" value="LytTR"/>
    <property type="match status" value="1"/>
</dbReference>
<dbReference type="eggNOG" id="COG3279">
    <property type="taxonomic scope" value="Bacteria"/>
</dbReference>